<evidence type="ECO:0000313" key="1">
    <source>
        <dbReference type="EMBL" id="MBU8542532.1"/>
    </source>
</evidence>
<protein>
    <submittedName>
        <fullName evidence="1">Uncharacterized protein</fullName>
    </submittedName>
</protein>
<reference evidence="1 2" key="1">
    <citation type="submission" date="2021-01" db="EMBL/GenBank/DDBJ databases">
        <title>Roseomonas sp. nov, a bacterium isolated from an oil production mixture in Yumen Oilfield.</title>
        <authorList>
            <person name="Wu D."/>
        </authorList>
    </citation>
    <scope>NUCLEOTIDE SEQUENCE [LARGE SCALE GENOMIC DNA]</scope>
    <source>
        <strain evidence="1 2">ROY-5-3</strain>
    </source>
</reference>
<evidence type="ECO:0000313" key="2">
    <source>
        <dbReference type="Proteomes" id="UP000689967"/>
    </source>
</evidence>
<comment type="caution">
    <text evidence="1">The sequence shown here is derived from an EMBL/GenBank/DDBJ whole genome shotgun (WGS) entry which is preliminary data.</text>
</comment>
<dbReference type="EMBL" id="JAERQM010000001">
    <property type="protein sequence ID" value="MBU8542532.1"/>
    <property type="molecule type" value="Genomic_DNA"/>
</dbReference>
<organism evidence="1 2">
    <name type="scientific">Falsiroseomonas oleicola</name>
    <dbReference type="NCBI Taxonomy" id="2801474"/>
    <lineage>
        <taxon>Bacteria</taxon>
        <taxon>Pseudomonadati</taxon>
        <taxon>Pseudomonadota</taxon>
        <taxon>Alphaproteobacteria</taxon>
        <taxon>Acetobacterales</taxon>
        <taxon>Roseomonadaceae</taxon>
        <taxon>Falsiroseomonas</taxon>
    </lineage>
</organism>
<keyword evidence="2" id="KW-1185">Reference proteome</keyword>
<gene>
    <name evidence="1" type="ORF">JJQ90_02390</name>
</gene>
<dbReference type="Proteomes" id="UP000689967">
    <property type="component" value="Unassembled WGS sequence"/>
</dbReference>
<sequence length="149" mass="15650">MPDGMRPQGLYPVRALAPAELRVLAVLRAWMAAHRAPARRHPDWQAMLVCAGFRPSGTLGFGLLMSVLTRDAGRVLDVRGCAGAELGRDEAMLLDLLAALQRGDALSALGGLAEWLAPEELPAALRGARAFAHQATAAGLHLAPGSRSG</sequence>
<accession>A0ABS6H3W8</accession>
<proteinExistence type="predicted"/>
<dbReference type="RefSeq" id="WP_216872847.1">
    <property type="nucleotide sequence ID" value="NZ_JAERQM010000001.1"/>
</dbReference>
<name>A0ABS6H3W8_9PROT</name>